<sequence length="225" mass="24684">MAESSNPSSLASPSAPSSYSLGLSSISDVTAIAKALNFTLPNKLSGDNYSYWKIQVKSAVRGLGLKLLLEKAPPPSTSDLTELDREIWVRTDHLLMVWFVTNISDSVIGNVADCKSSFEIWSVLESLFAQASMARALQLKQQLNTLKKVSIKISEFVLKIKSVGSELKSIGQVITDSDLIQSVLNGLGHEFDPVVVLVSSQQSTMSLQDAQYLLMLHEQRIERLN</sequence>
<dbReference type="AlphaFoldDB" id="A0AAP0DYV5"/>
<dbReference type="EMBL" id="JBBNAG010000013">
    <property type="protein sequence ID" value="KAK9083599.1"/>
    <property type="molecule type" value="Genomic_DNA"/>
</dbReference>
<organism evidence="1 2">
    <name type="scientific">Stephania cephalantha</name>
    <dbReference type="NCBI Taxonomy" id="152367"/>
    <lineage>
        <taxon>Eukaryota</taxon>
        <taxon>Viridiplantae</taxon>
        <taxon>Streptophyta</taxon>
        <taxon>Embryophyta</taxon>
        <taxon>Tracheophyta</taxon>
        <taxon>Spermatophyta</taxon>
        <taxon>Magnoliopsida</taxon>
        <taxon>Ranunculales</taxon>
        <taxon>Menispermaceae</taxon>
        <taxon>Menispermoideae</taxon>
        <taxon>Cissampelideae</taxon>
        <taxon>Stephania</taxon>
    </lineage>
</organism>
<evidence type="ECO:0008006" key="3">
    <source>
        <dbReference type="Google" id="ProtNLM"/>
    </source>
</evidence>
<comment type="caution">
    <text evidence="1">The sequence shown here is derived from an EMBL/GenBank/DDBJ whole genome shotgun (WGS) entry which is preliminary data.</text>
</comment>
<dbReference type="PANTHER" id="PTHR47481">
    <property type="match status" value="1"/>
</dbReference>
<keyword evidence="2" id="KW-1185">Reference proteome</keyword>
<name>A0AAP0DYV5_9MAGN</name>
<dbReference type="PANTHER" id="PTHR47481:SF31">
    <property type="entry name" value="OS01G0873500 PROTEIN"/>
    <property type="match status" value="1"/>
</dbReference>
<gene>
    <name evidence="1" type="ORF">Scep_030070</name>
</gene>
<evidence type="ECO:0000313" key="1">
    <source>
        <dbReference type="EMBL" id="KAK9083599.1"/>
    </source>
</evidence>
<evidence type="ECO:0000313" key="2">
    <source>
        <dbReference type="Proteomes" id="UP001419268"/>
    </source>
</evidence>
<proteinExistence type="predicted"/>
<reference evidence="1 2" key="1">
    <citation type="submission" date="2024-01" db="EMBL/GenBank/DDBJ databases">
        <title>Genome assemblies of Stephania.</title>
        <authorList>
            <person name="Yang L."/>
        </authorList>
    </citation>
    <scope>NUCLEOTIDE SEQUENCE [LARGE SCALE GENOMIC DNA]</scope>
    <source>
        <strain evidence="1">JXDWG</strain>
        <tissue evidence="1">Leaf</tissue>
    </source>
</reference>
<dbReference type="Pfam" id="PF14223">
    <property type="entry name" value="Retrotran_gag_2"/>
    <property type="match status" value="1"/>
</dbReference>
<dbReference type="Proteomes" id="UP001419268">
    <property type="component" value="Unassembled WGS sequence"/>
</dbReference>
<accession>A0AAP0DYV5</accession>
<protein>
    <recommendedName>
        <fullName evidence="3">Gag-pol polyprotein</fullName>
    </recommendedName>
</protein>